<evidence type="ECO:0000313" key="3">
    <source>
        <dbReference type="Proteomes" id="UP000053424"/>
    </source>
</evidence>
<sequence>MHSTTKFEQAISLVLLPVSSQLAALHTSRTNSHSQHSCSRCGSHLTTTTRLVRSKRKRTACPARAIIASCSACGAKNSFPIENAATSSFPYGEPERPTPPIQGSMSSIVPPPSASTPPFPRHLSAKKTNKSGLQDILKRNRDSERKRVKTTETSLSAFLTSL</sequence>
<reference evidence="2 3" key="1">
    <citation type="submission" date="2014-04" db="EMBL/GenBank/DDBJ databases">
        <authorList>
            <consortium name="DOE Joint Genome Institute"/>
            <person name="Kuo A."/>
            <person name="Gay G."/>
            <person name="Dore J."/>
            <person name="Kohler A."/>
            <person name="Nagy L.G."/>
            <person name="Floudas D."/>
            <person name="Copeland A."/>
            <person name="Barry K.W."/>
            <person name="Cichocki N."/>
            <person name="Veneault-Fourrey C."/>
            <person name="LaButti K."/>
            <person name="Lindquist E.A."/>
            <person name="Lipzen A."/>
            <person name="Lundell T."/>
            <person name="Morin E."/>
            <person name="Murat C."/>
            <person name="Sun H."/>
            <person name="Tunlid A."/>
            <person name="Henrissat B."/>
            <person name="Grigoriev I.V."/>
            <person name="Hibbett D.S."/>
            <person name="Martin F."/>
            <person name="Nordberg H.P."/>
            <person name="Cantor M.N."/>
            <person name="Hua S.X."/>
        </authorList>
    </citation>
    <scope>NUCLEOTIDE SEQUENCE [LARGE SCALE GENOMIC DNA]</scope>
    <source>
        <strain evidence="3">h7</strain>
    </source>
</reference>
<dbReference type="EMBL" id="KN831771">
    <property type="protein sequence ID" value="KIM46128.1"/>
    <property type="molecule type" value="Genomic_DNA"/>
</dbReference>
<reference evidence="3" key="2">
    <citation type="submission" date="2015-01" db="EMBL/GenBank/DDBJ databases">
        <title>Evolutionary Origins and Diversification of the Mycorrhizal Mutualists.</title>
        <authorList>
            <consortium name="DOE Joint Genome Institute"/>
            <consortium name="Mycorrhizal Genomics Consortium"/>
            <person name="Kohler A."/>
            <person name="Kuo A."/>
            <person name="Nagy L.G."/>
            <person name="Floudas D."/>
            <person name="Copeland A."/>
            <person name="Barry K.W."/>
            <person name="Cichocki N."/>
            <person name="Veneault-Fourrey C."/>
            <person name="LaButti K."/>
            <person name="Lindquist E.A."/>
            <person name="Lipzen A."/>
            <person name="Lundell T."/>
            <person name="Morin E."/>
            <person name="Murat C."/>
            <person name="Riley R."/>
            <person name="Ohm R."/>
            <person name="Sun H."/>
            <person name="Tunlid A."/>
            <person name="Henrissat B."/>
            <person name="Grigoriev I.V."/>
            <person name="Hibbett D.S."/>
            <person name="Martin F."/>
        </authorList>
    </citation>
    <scope>NUCLEOTIDE SEQUENCE [LARGE SCALE GENOMIC DNA]</scope>
    <source>
        <strain evidence="3">h7</strain>
    </source>
</reference>
<feature type="region of interest" description="Disordered" evidence="1">
    <location>
        <begin position="84"/>
        <end position="152"/>
    </location>
</feature>
<evidence type="ECO:0000313" key="2">
    <source>
        <dbReference type="EMBL" id="KIM46128.1"/>
    </source>
</evidence>
<organism evidence="2 3">
    <name type="scientific">Hebeloma cylindrosporum</name>
    <dbReference type="NCBI Taxonomy" id="76867"/>
    <lineage>
        <taxon>Eukaryota</taxon>
        <taxon>Fungi</taxon>
        <taxon>Dikarya</taxon>
        <taxon>Basidiomycota</taxon>
        <taxon>Agaricomycotina</taxon>
        <taxon>Agaricomycetes</taxon>
        <taxon>Agaricomycetidae</taxon>
        <taxon>Agaricales</taxon>
        <taxon>Agaricineae</taxon>
        <taxon>Hymenogastraceae</taxon>
        <taxon>Hebeloma</taxon>
    </lineage>
</organism>
<feature type="non-terminal residue" evidence="2">
    <location>
        <position position="1"/>
    </location>
</feature>
<dbReference type="Proteomes" id="UP000053424">
    <property type="component" value="Unassembled WGS sequence"/>
</dbReference>
<name>A0A0C2Y8I2_HEBCY</name>
<proteinExistence type="predicted"/>
<feature type="compositionally biased region" description="Basic and acidic residues" evidence="1">
    <location>
        <begin position="136"/>
        <end position="145"/>
    </location>
</feature>
<evidence type="ECO:0000256" key="1">
    <source>
        <dbReference type="SAM" id="MobiDB-lite"/>
    </source>
</evidence>
<dbReference type="HOGENOM" id="CLU_1635610_0_0_1"/>
<dbReference type="AlphaFoldDB" id="A0A0C2Y8I2"/>
<protein>
    <submittedName>
        <fullName evidence="2">Uncharacterized protein</fullName>
    </submittedName>
</protein>
<keyword evidence="3" id="KW-1185">Reference proteome</keyword>
<feature type="compositionally biased region" description="Pro residues" evidence="1">
    <location>
        <begin position="109"/>
        <end position="120"/>
    </location>
</feature>
<dbReference type="OrthoDB" id="2685617at2759"/>
<accession>A0A0C2Y8I2</accession>
<gene>
    <name evidence="2" type="ORF">M413DRAFT_441192</name>
</gene>